<name>Q97F32_CLOAB</name>
<keyword evidence="4" id="KW-1185">Reference proteome</keyword>
<dbReference type="RefSeq" id="WP_010966206.1">
    <property type="nucleotide sequence ID" value="NC_003030.1"/>
</dbReference>
<dbReference type="STRING" id="272562.CA_C2923"/>
<dbReference type="PANTHER" id="PTHR43267:SF3">
    <property type="entry name" value="THIF PROTEIN"/>
    <property type="match status" value="1"/>
</dbReference>
<dbReference type="NCBIfam" id="TIGR02354">
    <property type="entry name" value="thiF_fam2"/>
    <property type="match status" value="1"/>
</dbReference>
<sequence length="266" mass="29348">MKVYVNERSLDVKNGTTLMQLKRQIKKDSDVVVYNGFIMKKDLSLKEEDNVVFIKKGEIPKKEDMEAQLVSRHTPKVHEKVKNTSVGIAGLGGLGSNAAVSLARIGVGRLVLVDFDVVEPSNLNRQHYFIRHIGMKKTEALKEIISQCNPFVKVDVVDTFINGNNAQEIFKDVDIIVEAFDNPVCKAELINSVLTKMNGKKVIGASGMAGYFSSNSIVTKKINKNFYIVGDGENEAAPGCGLMAPRVNIAANHEANQVLRIIMENE</sequence>
<organism evidence="3 4">
    <name type="scientific">Clostridium acetobutylicum (strain ATCC 824 / DSM 792 / JCM 1419 / IAM 19013 / LMG 5710 / NBRC 13948 / NRRL B-527 / VKM B-1787 / 2291 / W)</name>
    <dbReference type="NCBI Taxonomy" id="272562"/>
    <lineage>
        <taxon>Bacteria</taxon>
        <taxon>Bacillati</taxon>
        <taxon>Bacillota</taxon>
        <taxon>Clostridia</taxon>
        <taxon>Eubacteriales</taxon>
        <taxon>Clostridiaceae</taxon>
        <taxon>Clostridium</taxon>
    </lineage>
</organism>
<dbReference type="GO" id="GO:0008641">
    <property type="term" value="F:ubiquitin-like modifier activating enzyme activity"/>
    <property type="evidence" value="ECO:0007669"/>
    <property type="project" value="InterPro"/>
</dbReference>
<dbReference type="InterPro" id="IPR012729">
    <property type="entry name" value="ThiF_fam2"/>
</dbReference>
<dbReference type="KEGG" id="cac:CA_C2923"/>
<dbReference type="PATRIC" id="fig|272562.8.peg.3107"/>
<dbReference type="GO" id="GO:0061503">
    <property type="term" value="F:tRNA threonylcarbamoyladenosine dehydratase"/>
    <property type="evidence" value="ECO:0007669"/>
    <property type="project" value="TreeGrafter"/>
</dbReference>
<dbReference type="PANTHER" id="PTHR43267">
    <property type="entry name" value="TRNA THREONYLCARBAMOYLADENOSINE DEHYDRATASE"/>
    <property type="match status" value="1"/>
</dbReference>
<feature type="domain" description="ThiS-like ubiquitin" evidence="2">
    <location>
        <begin position="1"/>
        <end position="57"/>
    </location>
</feature>
<dbReference type="AlphaFoldDB" id="Q97F32"/>
<dbReference type="InterPro" id="IPR045886">
    <property type="entry name" value="ThiF/MoeB/HesA"/>
</dbReference>
<evidence type="ECO:0000259" key="1">
    <source>
        <dbReference type="Pfam" id="PF00899"/>
    </source>
</evidence>
<evidence type="ECO:0000313" key="3">
    <source>
        <dbReference type="EMBL" id="AAK80865.1"/>
    </source>
</evidence>
<evidence type="ECO:0000259" key="2">
    <source>
        <dbReference type="Pfam" id="PF14453"/>
    </source>
</evidence>
<dbReference type="SUPFAM" id="SSF69572">
    <property type="entry name" value="Activating enzymes of the ubiquitin-like proteins"/>
    <property type="match status" value="1"/>
</dbReference>
<gene>
    <name evidence="3" type="ordered locus">CA_C2923</name>
</gene>
<dbReference type="GeneID" id="44999411"/>
<evidence type="ECO:0000313" key="4">
    <source>
        <dbReference type="Proteomes" id="UP000000814"/>
    </source>
</evidence>
<proteinExistence type="predicted"/>
<dbReference type="eggNOG" id="COG0476">
    <property type="taxonomic scope" value="Bacteria"/>
</dbReference>
<feature type="domain" description="THIF-type NAD/FAD binding fold" evidence="1">
    <location>
        <begin position="75"/>
        <end position="264"/>
    </location>
</feature>
<dbReference type="Gene3D" id="3.40.50.720">
    <property type="entry name" value="NAD(P)-binding Rossmann-like Domain"/>
    <property type="match status" value="1"/>
</dbReference>
<protein>
    <submittedName>
        <fullName evidence="3">Dinucleotide-utilizing enzyme involved in molybdopterin/thiamine biosynthesis</fullName>
    </submittedName>
</protein>
<dbReference type="InterPro" id="IPR032726">
    <property type="entry name" value="ThiS-like_dom"/>
</dbReference>
<dbReference type="OrthoDB" id="9804286at2"/>
<dbReference type="CDD" id="cd01487">
    <property type="entry name" value="E1_ThiF_like"/>
    <property type="match status" value="1"/>
</dbReference>
<reference evidence="3 4" key="1">
    <citation type="journal article" date="2001" name="J. Bacteriol.">
        <title>Genome sequence and comparative analysis of the solvent-producing bacterium Clostridium acetobutylicum.</title>
        <authorList>
            <person name="Nolling J."/>
            <person name="Breton G."/>
            <person name="Omelchenko M.V."/>
            <person name="Makarova K.S."/>
            <person name="Zeng Q."/>
            <person name="Gibson R."/>
            <person name="Lee H.M."/>
            <person name="Dubois J."/>
            <person name="Qiu D."/>
            <person name="Hitti J."/>
            <person name="Wolf Y.I."/>
            <person name="Tatusov R.L."/>
            <person name="Sabathe F."/>
            <person name="Doucette-Stamm L."/>
            <person name="Soucaille P."/>
            <person name="Daly M.J."/>
            <person name="Bennett G.N."/>
            <person name="Koonin E.V."/>
            <person name="Smith D.R."/>
        </authorList>
    </citation>
    <scope>NUCLEOTIDE SEQUENCE [LARGE SCALE GENOMIC DNA]</scope>
    <source>
        <strain evidence="4">ATCC 824 / DSM 792 / JCM 1419 / LMG 5710 / VKM B-1787</strain>
    </source>
</reference>
<dbReference type="InterPro" id="IPR035985">
    <property type="entry name" value="Ubiquitin-activating_enz"/>
</dbReference>
<dbReference type="Proteomes" id="UP000000814">
    <property type="component" value="Chromosome"/>
</dbReference>
<dbReference type="HOGENOM" id="CLU_013325_10_4_9"/>
<dbReference type="NCBIfam" id="NF006395">
    <property type="entry name" value="PRK08644.1"/>
    <property type="match status" value="1"/>
</dbReference>
<dbReference type="Pfam" id="PF00899">
    <property type="entry name" value="ThiF"/>
    <property type="match status" value="1"/>
</dbReference>
<dbReference type="Pfam" id="PF14453">
    <property type="entry name" value="ThiS-like"/>
    <property type="match status" value="1"/>
</dbReference>
<dbReference type="EMBL" id="AE001437">
    <property type="protein sequence ID" value="AAK80865.1"/>
    <property type="molecule type" value="Genomic_DNA"/>
</dbReference>
<accession>Q97F32</accession>
<dbReference type="PIR" id="F97259">
    <property type="entry name" value="F97259"/>
</dbReference>
<dbReference type="InterPro" id="IPR000594">
    <property type="entry name" value="ThiF_NAD_FAD-bd"/>
</dbReference>
<dbReference type="GO" id="GO:0061504">
    <property type="term" value="P:cyclic threonylcarbamoyladenosine biosynthetic process"/>
    <property type="evidence" value="ECO:0007669"/>
    <property type="project" value="TreeGrafter"/>
</dbReference>